<dbReference type="Proteomes" id="UP000315647">
    <property type="component" value="Chromosome"/>
</dbReference>
<evidence type="ECO:0000256" key="1">
    <source>
        <dbReference type="SAM" id="MobiDB-lite"/>
    </source>
</evidence>
<keyword evidence="2" id="KW-0472">Membrane</keyword>
<dbReference type="EMBL" id="CP037421">
    <property type="protein sequence ID" value="QDT28955.1"/>
    <property type="molecule type" value="Genomic_DNA"/>
</dbReference>
<evidence type="ECO:0000313" key="3">
    <source>
        <dbReference type="EMBL" id="QDT28955.1"/>
    </source>
</evidence>
<protein>
    <submittedName>
        <fullName evidence="3">Uncharacterized protein</fullName>
    </submittedName>
</protein>
<feature type="compositionally biased region" description="Basic and acidic residues" evidence="1">
    <location>
        <begin position="210"/>
        <end position="220"/>
    </location>
</feature>
<organism evidence="3 4">
    <name type="scientific">Gimesia panareensis</name>
    <dbReference type="NCBI Taxonomy" id="2527978"/>
    <lineage>
        <taxon>Bacteria</taxon>
        <taxon>Pseudomonadati</taxon>
        <taxon>Planctomycetota</taxon>
        <taxon>Planctomycetia</taxon>
        <taxon>Planctomycetales</taxon>
        <taxon>Planctomycetaceae</taxon>
        <taxon>Gimesia</taxon>
    </lineage>
</organism>
<keyword evidence="4" id="KW-1185">Reference proteome</keyword>
<keyword evidence="2" id="KW-1133">Transmembrane helix</keyword>
<evidence type="ECO:0000313" key="4">
    <source>
        <dbReference type="Proteomes" id="UP000315647"/>
    </source>
</evidence>
<proteinExistence type="predicted"/>
<evidence type="ECO:0000256" key="2">
    <source>
        <dbReference type="SAM" id="Phobius"/>
    </source>
</evidence>
<feature type="transmembrane region" description="Helical" evidence="2">
    <location>
        <begin position="7"/>
        <end position="27"/>
    </location>
</feature>
<accession>A0A517QBI5</accession>
<keyword evidence="2" id="KW-0812">Transmembrane</keyword>
<gene>
    <name evidence="3" type="ORF">Enr10x_43030</name>
</gene>
<sequence length="220" mass="24565">MSYITRILFLLGIAATIFGVMESMLAFNGTSEPEEVTLTALGQPDGTDNVHLTITDFEYGEGVVFEEKKNGDWNQIWIPLVLPGETWTERPIVANTSAVKNEADLERLVQRRSLTGVVTNISKGLGGEKKKQFNMMYPDVNLDEALVFQVDRRFPSLLFTIPLTLVGVVLLLVAAGITFGFFKHKEKPSTEHQMDSGSAWAEESDNSEENINHRSEDRNN</sequence>
<feature type="transmembrane region" description="Helical" evidence="2">
    <location>
        <begin position="157"/>
        <end position="182"/>
    </location>
</feature>
<feature type="region of interest" description="Disordered" evidence="1">
    <location>
        <begin position="188"/>
        <end position="220"/>
    </location>
</feature>
<dbReference type="RefSeq" id="WP_145451249.1">
    <property type="nucleotide sequence ID" value="NZ_CP037421.1"/>
</dbReference>
<reference evidence="3 4" key="1">
    <citation type="submission" date="2019-03" db="EMBL/GenBank/DDBJ databases">
        <title>Deep-cultivation of Planctomycetes and their phenomic and genomic characterization uncovers novel biology.</title>
        <authorList>
            <person name="Wiegand S."/>
            <person name="Jogler M."/>
            <person name="Boedeker C."/>
            <person name="Pinto D."/>
            <person name="Vollmers J."/>
            <person name="Rivas-Marin E."/>
            <person name="Kohn T."/>
            <person name="Peeters S.H."/>
            <person name="Heuer A."/>
            <person name="Rast P."/>
            <person name="Oberbeckmann S."/>
            <person name="Bunk B."/>
            <person name="Jeske O."/>
            <person name="Meyerdierks A."/>
            <person name="Storesund J.E."/>
            <person name="Kallscheuer N."/>
            <person name="Luecker S."/>
            <person name="Lage O.M."/>
            <person name="Pohl T."/>
            <person name="Merkel B.J."/>
            <person name="Hornburger P."/>
            <person name="Mueller R.-W."/>
            <person name="Bruemmer F."/>
            <person name="Labrenz M."/>
            <person name="Spormann A.M."/>
            <person name="Op den Camp H."/>
            <person name="Overmann J."/>
            <person name="Amann R."/>
            <person name="Jetten M.S.M."/>
            <person name="Mascher T."/>
            <person name="Medema M.H."/>
            <person name="Devos D.P."/>
            <person name="Kaster A.-K."/>
            <person name="Ovreas L."/>
            <person name="Rohde M."/>
            <person name="Galperin M.Y."/>
            <person name="Jogler C."/>
        </authorList>
    </citation>
    <scope>NUCLEOTIDE SEQUENCE [LARGE SCALE GENOMIC DNA]</scope>
    <source>
        <strain evidence="3 4">Enr10</strain>
    </source>
</reference>
<name>A0A517QBI5_9PLAN</name>
<dbReference type="AlphaFoldDB" id="A0A517QBI5"/>